<sequence>MTFLLLAVALLLYPGRPSPITRLRPRPGRVRAPTRPPPDPFALPTAWDLLAAALRSGLPVATAVAAVLPGVPPEPAGHLRTVGDLLRLGADPVTAWAPALGHPDTAPLARAARRSARSGAALAGAVADLAADLRTRAADQAEARAQRAAVLVAGPLALCFLPAFLCLGVVPVVLGLAGQVTASW</sequence>
<dbReference type="RefSeq" id="WP_246029857.1">
    <property type="nucleotide sequence ID" value="NZ_JBIUBA010000001.1"/>
</dbReference>
<feature type="transmembrane region" description="Helical" evidence="6">
    <location>
        <begin position="148"/>
        <end position="177"/>
    </location>
</feature>
<evidence type="ECO:0000256" key="4">
    <source>
        <dbReference type="ARBA" id="ARBA00022989"/>
    </source>
</evidence>
<gene>
    <name evidence="8" type="ORF">DFJ66_4512</name>
</gene>
<keyword evidence="2" id="KW-1003">Cell membrane</keyword>
<proteinExistence type="predicted"/>
<dbReference type="GO" id="GO:0005886">
    <property type="term" value="C:plasma membrane"/>
    <property type="evidence" value="ECO:0007669"/>
    <property type="project" value="UniProtKB-SubCell"/>
</dbReference>
<dbReference type="InterPro" id="IPR018076">
    <property type="entry name" value="T2SS_GspF_dom"/>
</dbReference>
<comment type="caution">
    <text evidence="8">The sequence shown here is derived from an EMBL/GenBank/DDBJ whole genome shotgun (WGS) entry which is preliminary data.</text>
</comment>
<keyword evidence="5 6" id="KW-0472">Membrane</keyword>
<dbReference type="Pfam" id="PF00482">
    <property type="entry name" value="T2SSF"/>
    <property type="match status" value="1"/>
</dbReference>
<protein>
    <submittedName>
        <fullName evidence="8">Type II secretion system protein F (GspF)</fullName>
    </submittedName>
</protein>
<evidence type="ECO:0000256" key="2">
    <source>
        <dbReference type="ARBA" id="ARBA00022475"/>
    </source>
</evidence>
<organism evidence="8 9">
    <name type="scientific">Saccharothrix variisporea</name>
    <dbReference type="NCBI Taxonomy" id="543527"/>
    <lineage>
        <taxon>Bacteria</taxon>
        <taxon>Bacillati</taxon>
        <taxon>Actinomycetota</taxon>
        <taxon>Actinomycetes</taxon>
        <taxon>Pseudonocardiales</taxon>
        <taxon>Pseudonocardiaceae</taxon>
        <taxon>Saccharothrix</taxon>
    </lineage>
</organism>
<dbReference type="EMBL" id="RBXR01000001">
    <property type="protein sequence ID" value="RKT71231.1"/>
    <property type="molecule type" value="Genomic_DNA"/>
</dbReference>
<dbReference type="PANTHER" id="PTHR35007:SF3">
    <property type="entry name" value="POSSIBLE CONSERVED ALANINE RICH MEMBRANE PROTEIN"/>
    <property type="match status" value="1"/>
</dbReference>
<reference evidence="8 9" key="1">
    <citation type="submission" date="2018-10" db="EMBL/GenBank/DDBJ databases">
        <title>Sequencing the genomes of 1000 actinobacteria strains.</title>
        <authorList>
            <person name="Klenk H.-P."/>
        </authorList>
    </citation>
    <scope>NUCLEOTIDE SEQUENCE [LARGE SCALE GENOMIC DNA]</scope>
    <source>
        <strain evidence="8 9">DSM 43911</strain>
    </source>
</reference>
<evidence type="ECO:0000259" key="7">
    <source>
        <dbReference type="Pfam" id="PF00482"/>
    </source>
</evidence>
<accession>A0A495X9S0</accession>
<keyword evidence="3 6" id="KW-0812">Transmembrane</keyword>
<dbReference type="AlphaFoldDB" id="A0A495X9S0"/>
<name>A0A495X9S0_9PSEU</name>
<evidence type="ECO:0000313" key="8">
    <source>
        <dbReference type="EMBL" id="RKT71231.1"/>
    </source>
</evidence>
<evidence type="ECO:0000313" key="9">
    <source>
        <dbReference type="Proteomes" id="UP000272729"/>
    </source>
</evidence>
<keyword evidence="9" id="KW-1185">Reference proteome</keyword>
<dbReference type="PANTHER" id="PTHR35007">
    <property type="entry name" value="INTEGRAL MEMBRANE PROTEIN-RELATED"/>
    <property type="match status" value="1"/>
</dbReference>
<evidence type="ECO:0000256" key="5">
    <source>
        <dbReference type="ARBA" id="ARBA00023136"/>
    </source>
</evidence>
<comment type="subcellular location">
    <subcellularLocation>
        <location evidence="1">Cell membrane</location>
        <topology evidence="1">Multi-pass membrane protein</topology>
    </subcellularLocation>
</comment>
<evidence type="ECO:0000256" key="1">
    <source>
        <dbReference type="ARBA" id="ARBA00004651"/>
    </source>
</evidence>
<feature type="domain" description="Type II secretion system protein GspF" evidence="7">
    <location>
        <begin position="48"/>
        <end position="167"/>
    </location>
</feature>
<keyword evidence="4 6" id="KW-1133">Transmembrane helix</keyword>
<evidence type="ECO:0000256" key="6">
    <source>
        <dbReference type="SAM" id="Phobius"/>
    </source>
</evidence>
<dbReference type="Proteomes" id="UP000272729">
    <property type="component" value="Unassembled WGS sequence"/>
</dbReference>
<evidence type="ECO:0000256" key="3">
    <source>
        <dbReference type="ARBA" id="ARBA00022692"/>
    </source>
</evidence>